<protein>
    <recommendedName>
        <fullName evidence="3">DUF2634 domain-containing protein</fullName>
    </recommendedName>
</protein>
<dbReference type="Proteomes" id="UP000214610">
    <property type="component" value="Unassembled WGS sequence"/>
</dbReference>
<dbReference type="Pfam" id="PF10934">
    <property type="entry name" value="Sheath_initiator"/>
    <property type="match status" value="1"/>
</dbReference>
<proteinExistence type="predicted"/>
<accession>A0A227KQN5</accession>
<dbReference type="RefSeq" id="WP_066590716.1">
    <property type="nucleotide sequence ID" value="NZ_CP065313.1"/>
</dbReference>
<name>A0A227KQN5_9BURK</name>
<evidence type="ECO:0000313" key="2">
    <source>
        <dbReference type="Proteomes" id="UP000214610"/>
    </source>
</evidence>
<dbReference type="InterPro" id="IPR020288">
    <property type="entry name" value="Sheath_initiator"/>
</dbReference>
<organism evidence="1 2">
    <name type="scientific">Turicimonas muris</name>
    <dbReference type="NCBI Taxonomy" id="1796652"/>
    <lineage>
        <taxon>Bacteria</taxon>
        <taxon>Pseudomonadati</taxon>
        <taxon>Pseudomonadota</taxon>
        <taxon>Betaproteobacteria</taxon>
        <taxon>Burkholderiales</taxon>
        <taxon>Sutterellaceae</taxon>
        <taxon>Turicimonas</taxon>
    </lineage>
</organism>
<dbReference type="GeneID" id="78363039"/>
<keyword evidence="2" id="KW-1185">Reference proteome</keyword>
<reference evidence="2" key="1">
    <citation type="submission" date="2017-05" db="EMBL/GenBank/DDBJ databases">
        <title>Improved OligoMM genomes.</title>
        <authorList>
            <person name="Garzetti D."/>
        </authorList>
    </citation>
    <scope>NUCLEOTIDE SEQUENCE [LARGE SCALE GENOMIC DNA]</scope>
    <source>
        <strain evidence="2">YL45</strain>
    </source>
</reference>
<evidence type="ECO:0008006" key="3">
    <source>
        <dbReference type="Google" id="ProtNLM"/>
    </source>
</evidence>
<comment type="caution">
    <text evidence="1">The sequence shown here is derived from an EMBL/GenBank/DDBJ whole genome shotgun (WGS) entry which is preliminary data.</text>
</comment>
<evidence type="ECO:0000313" key="1">
    <source>
        <dbReference type="EMBL" id="OXE50853.1"/>
    </source>
</evidence>
<dbReference type="AlphaFoldDB" id="A0A227KQN5"/>
<sequence length="123" mass="13817">MAHENKTALLDPNSWDLQLTPEGNILLTSGNLAIAQNLANEIRLWTNDAYFQQENGINWKEAQLAKSLDTTVLSQVIREAGNRTQGVQSVDSVTVTEFDEENRILHGEITITTELQETLTFNF</sequence>
<gene>
    <name evidence="1" type="ORF">ADH67_00685</name>
</gene>
<dbReference type="EMBL" id="NHMP01000001">
    <property type="protein sequence ID" value="OXE50853.1"/>
    <property type="molecule type" value="Genomic_DNA"/>
</dbReference>